<dbReference type="InterPro" id="IPR010031">
    <property type="entry name" value="FAD_lactone_oxidase-like"/>
</dbReference>
<dbReference type="PROSITE" id="PS51387">
    <property type="entry name" value="FAD_PCMH"/>
    <property type="match status" value="1"/>
</dbReference>
<dbReference type="PANTHER" id="PTHR43762">
    <property type="entry name" value="L-GULONOLACTONE OXIDASE"/>
    <property type="match status" value="1"/>
</dbReference>
<evidence type="ECO:0000256" key="1">
    <source>
        <dbReference type="ARBA" id="ARBA00023002"/>
    </source>
</evidence>
<proteinExistence type="predicted"/>
<dbReference type="InterPro" id="IPR016167">
    <property type="entry name" value="FAD-bd_PCMH_sub1"/>
</dbReference>
<dbReference type="SUPFAM" id="SSF56176">
    <property type="entry name" value="FAD-binding/transporter-associated domain-like"/>
    <property type="match status" value="1"/>
</dbReference>
<dbReference type="Gene3D" id="3.30.465.10">
    <property type="match status" value="1"/>
</dbReference>
<dbReference type="EC" id="1.1.3.41" evidence="3"/>
<name>A0ABS4WVE5_9MICO</name>
<protein>
    <submittedName>
        <fullName evidence="3">Xylitol oxidase</fullName>
        <ecNumber evidence="3">1.1.3.41</ecNumber>
    </submittedName>
</protein>
<dbReference type="PANTHER" id="PTHR43762:SF1">
    <property type="entry name" value="D-ARABINONO-1,4-LACTONE OXIDASE"/>
    <property type="match status" value="1"/>
</dbReference>
<dbReference type="Proteomes" id="UP001519290">
    <property type="component" value="Unassembled WGS sequence"/>
</dbReference>
<dbReference type="InterPro" id="IPR016169">
    <property type="entry name" value="FAD-bd_PCMH_sub2"/>
</dbReference>
<feature type="domain" description="FAD-binding PCMH-type" evidence="2">
    <location>
        <begin position="23"/>
        <end position="191"/>
    </location>
</feature>
<dbReference type="Gene3D" id="1.10.45.10">
    <property type="entry name" value="Vanillyl-alcohol Oxidase, Chain A, domain 4"/>
    <property type="match status" value="1"/>
</dbReference>
<gene>
    <name evidence="3" type="ORF">JOF43_000134</name>
</gene>
<reference evidence="3 4" key="1">
    <citation type="submission" date="2021-03" db="EMBL/GenBank/DDBJ databases">
        <title>Sequencing the genomes of 1000 actinobacteria strains.</title>
        <authorList>
            <person name="Klenk H.-P."/>
        </authorList>
    </citation>
    <scope>NUCLEOTIDE SEQUENCE [LARGE SCALE GENOMIC DNA]</scope>
    <source>
        <strain evidence="3 4">DSM 14566</strain>
    </source>
</reference>
<dbReference type="EMBL" id="JAGIOD010000001">
    <property type="protein sequence ID" value="MBP2380177.1"/>
    <property type="molecule type" value="Genomic_DNA"/>
</dbReference>
<dbReference type="GO" id="GO:0050582">
    <property type="term" value="F:xylitol oxidase activity"/>
    <property type="evidence" value="ECO:0007669"/>
    <property type="project" value="UniProtKB-EC"/>
</dbReference>
<organism evidence="3 4">
    <name type="scientific">Brachybacterium sacelli</name>
    <dbReference type="NCBI Taxonomy" id="173364"/>
    <lineage>
        <taxon>Bacteria</taxon>
        <taxon>Bacillati</taxon>
        <taxon>Actinomycetota</taxon>
        <taxon>Actinomycetes</taxon>
        <taxon>Micrococcales</taxon>
        <taxon>Dermabacteraceae</taxon>
        <taxon>Brachybacterium</taxon>
    </lineage>
</organism>
<keyword evidence="4" id="KW-1185">Reference proteome</keyword>
<dbReference type="InterPro" id="IPR016171">
    <property type="entry name" value="Vanillyl_alc_oxidase_C-sub2"/>
</dbReference>
<dbReference type="Gene3D" id="3.30.43.10">
    <property type="entry name" value="Uridine Diphospho-n-acetylenolpyruvylglucosamine Reductase, domain 2"/>
    <property type="match status" value="1"/>
</dbReference>
<evidence type="ECO:0000313" key="3">
    <source>
        <dbReference type="EMBL" id="MBP2380177.1"/>
    </source>
</evidence>
<sequence>MSNTLTTACQEEDGMQDVGATWSGCHTFAAQRLCAPRSIEELQEVVAASPRLRALGTRHSFNDIADTEGTLVSVQALPESFELDDASGTVTVSGGSTYGRIASKLGETRWALANMGSLPHISVAGACATGTHGSGVAHRSLSSAVSGLDVVTADGRQQRWTREDCPDFGGRVLSLGALGIVTAVTLDLVPDFEVRQDVWFDLPWSSLFEHLDEIMSCAYSVSIMPAWHDRQNAGKVWLKSRTDAWDPALDASRWGARWARVADGERAEGQNPNQTVQGGVSGPWWQRLPHFRPDASPSRGDEIQTEYFVERHRAPEALRALHAIADRFADLVLVSELRSVAADELWLSPAYRRDSLGIHLTWRNDPDAVLTVLPVVEEALAPFSPRPHWGKWFTLLGDQVQAQYPRLADFRQLAEQADPRGRFRNDFLQRTLGLEYPES</sequence>
<keyword evidence="1 3" id="KW-0560">Oxidoreductase</keyword>
<dbReference type="InterPro" id="IPR006094">
    <property type="entry name" value="Oxid_FAD_bind_N"/>
</dbReference>
<accession>A0ABS4WVE5</accession>
<dbReference type="InterPro" id="IPR016166">
    <property type="entry name" value="FAD-bd_PCMH"/>
</dbReference>
<evidence type="ECO:0000313" key="4">
    <source>
        <dbReference type="Proteomes" id="UP001519290"/>
    </source>
</evidence>
<dbReference type="Gene3D" id="3.30.70.2520">
    <property type="match status" value="1"/>
</dbReference>
<comment type="caution">
    <text evidence="3">The sequence shown here is derived from an EMBL/GenBank/DDBJ whole genome shotgun (WGS) entry which is preliminary data.</text>
</comment>
<dbReference type="PIRSF" id="PIRSF000136">
    <property type="entry name" value="LGO_GLO"/>
    <property type="match status" value="1"/>
</dbReference>
<dbReference type="Gene3D" id="3.30.70.2530">
    <property type="match status" value="1"/>
</dbReference>
<dbReference type="InterPro" id="IPR036318">
    <property type="entry name" value="FAD-bd_PCMH-like_sf"/>
</dbReference>
<dbReference type="RefSeq" id="WP_209897860.1">
    <property type="nucleotide sequence ID" value="NZ_BAAAJW010000006.1"/>
</dbReference>
<dbReference type="Pfam" id="PF01565">
    <property type="entry name" value="FAD_binding_4"/>
    <property type="match status" value="1"/>
</dbReference>
<dbReference type="Pfam" id="PF04030">
    <property type="entry name" value="ALO"/>
    <property type="match status" value="1"/>
</dbReference>
<dbReference type="InterPro" id="IPR007173">
    <property type="entry name" value="ALO_C"/>
</dbReference>
<evidence type="ECO:0000259" key="2">
    <source>
        <dbReference type="PROSITE" id="PS51387"/>
    </source>
</evidence>